<dbReference type="EMBL" id="HACG01016103">
    <property type="protein sequence ID" value="CEK62968.1"/>
    <property type="molecule type" value="Transcribed_RNA"/>
</dbReference>
<accession>A0A0B6Z379</accession>
<feature type="non-terminal residue" evidence="2">
    <location>
        <position position="1"/>
    </location>
</feature>
<reference evidence="2" key="1">
    <citation type="submission" date="2014-12" db="EMBL/GenBank/DDBJ databases">
        <title>Insight into the proteome of Arion vulgaris.</title>
        <authorList>
            <person name="Aradska J."/>
            <person name="Bulat T."/>
            <person name="Smidak R."/>
            <person name="Sarate P."/>
            <person name="Gangsoo J."/>
            <person name="Sialana F."/>
            <person name="Bilban M."/>
            <person name="Lubec G."/>
        </authorList>
    </citation>
    <scope>NUCLEOTIDE SEQUENCE</scope>
    <source>
        <tissue evidence="2">Skin</tissue>
    </source>
</reference>
<evidence type="ECO:0000256" key="1">
    <source>
        <dbReference type="SAM" id="MobiDB-lite"/>
    </source>
</evidence>
<name>A0A0B6Z379_9EUPU</name>
<feature type="compositionally biased region" description="Acidic residues" evidence="1">
    <location>
        <begin position="8"/>
        <end position="20"/>
    </location>
</feature>
<protein>
    <submittedName>
        <fullName evidence="2">Uncharacterized protein</fullName>
    </submittedName>
</protein>
<feature type="region of interest" description="Disordered" evidence="1">
    <location>
        <begin position="1"/>
        <end position="55"/>
    </location>
</feature>
<gene>
    <name evidence="2" type="primary">ORF46687</name>
</gene>
<feature type="non-terminal residue" evidence="2">
    <location>
        <position position="131"/>
    </location>
</feature>
<dbReference type="AlphaFoldDB" id="A0A0B6Z379"/>
<evidence type="ECO:0000313" key="2">
    <source>
        <dbReference type="EMBL" id="CEK62968.1"/>
    </source>
</evidence>
<organism evidence="2">
    <name type="scientific">Arion vulgaris</name>
    <dbReference type="NCBI Taxonomy" id="1028688"/>
    <lineage>
        <taxon>Eukaryota</taxon>
        <taxon>Metazoa</taxon>
        <taxon>Spiralia</taxon>
        <taxon>Lophotrochozoa</taxon>
        <taxon>Mollusca</taxon>
        <taxon>Gastropoda</taxon>
        <taxon>Heterobranchia</taxon>
        <taxon>Euthyneura</taxon>
        <taxon>Panpulmonata</taxon>
        <taxon>Eupulmonata</taxon>
        <taxon>Stylommatophora</taxon>
        <taxon>Helicina</taxon>
        <taxon>Arionoidea</taxon>
        <taxon>Arionidae</taxon>
        <taxon>Arion</taxon>
    </lineage>
</organism>
<sequence>QQQGFIDSTDDEIDDDDNSDESVSADTEQKEAYHLLNSQNANRDEQEESSTAVLDNSISKARIISGKVRSHLVSMLSEVAALSNEQITTFLIVPQDLKQLTEKYKKMRSAEVSKLNQMYAAQFPGRNFREG</sequence>
<proteinExistence type="predicted"/>